<dbReference type="Proteomes" id="UP000365807">
    <property type="component" value="Unassembled WGS sequence"/>
</dbReference>
<dbReference type="EMBL" id="AACGFG010000039">
    <property type="protein sequence ID" value="EAK4359148.1"/>
    <property type="molecule type" value="Genomic_DNA"/>
</dbReference>
<dbReference type="Pfam" id="PF05016">
    <property type="entry name" value="ParE_toxin"/>
    <property type="match status" value="1"/>
</dbReference>
<reference evidence="1 2" key="1">
    <citation type="submission" date="2018-06" db="EMBL/GenBank/DDBJ databases">
        <authorList>
            <consortium name="NARMS: The National Antimicrobial Resistance Monitoring System"/>
        </authorList>
    </citation>
    <scope>NUCLEOTIDE SEQUENCE [LARGE SCALE GENOMIC DNA]</scope>
    <source>
        <strain evidence="1 2">FSIS11807978</strain>
    </source>
</reference>
<comment type="caution">
    <text evidence="1">The sequence shown here is derived from an EMBL/GenBank/DDBJ whole genome shotgun (WGS) entry which is preliminary data.</text>
</comment>
<organism evidence="1 2">
    <name type="scientific">Campylobacter coli</name>
    <dbReference type="NCBI Taxonomy" id="195"/>
    <lineage>
        <taxon>Bacteria</taxon>
        <taxon>Pseudomonadati</taxon>
        <taxon>Campylobacterota</taxon>
        <taxon>Epsilonproteobacteria</taxon>
        <taxon>Campylobacterales</taxon>
        <taxon>Campylobacteraceae</taxon>
        <taxon>Campylobacter</taxon>
    </lineage>
</organism>
<protein>
    <submittedName>
        <fullName evidence="1">Type II toxin-antitoxin system RelE/ParE family toxin</fullName>
    </submittedName>
</protein>
<dbReference type="InterPro" id="IPR007712">
    <property type="entry name" value="RelE/ParE_toxin"/>
</dbReference>
<proteinExistence type="predicted"/>
<evidence type="ECO:0000313" key="1">
    <source>
        <dbReference type="EMBL" id="EAK4359148.1"/>
    </source>
</evidence>
<sequence length="98" mass="11698">MKIVESDKFKKELNNILAFIAKDSVSAKNYFSKSLKDAILCIDNMPYKFRKSTLFNDENIRDFIFKKYVIPYYIDSKNDKILLITIYKKRNPFQTPKK</sequence>
<gene>
    <name evidence="1" type="ORF">C6T04_09625</name>
</gene>
<evidence type="ECO:0000313" key="2">
    <source>
        <dbReference type="Proteomes" id="UP000365807"/>
    </source>
</evidence>
<dbReference type="Gene3D" id="3.30.2310.20">
    <property type="entry name" value="RelE-like"/>
    <property type="match status" value="1"/>
</dbReference>
<accession>A0A3Z9GIP5</accession>
<dbReference type="AlphaFoldDB" id="A0A3Z9GIP5"/>
<name>A0A3Z9GIP5_CAMCO</name>
<dbReference type="RefSeq" id="WP_057039626.1">
    <property type="nucleotide sequence ID" value="NZ_CAJGWY010000077.1"/>
</dbReference>
<dbReference type="InterPro" id="IPR035093">
    <property type="entry name" value="RelE/ParE_toxin_dom_sf"/>
</dbReference>